<keyword evidence="3" id="KW-0106">Calcium</keyword>
<dbReference type="InterPro" id="IPR036872">
    <property type="entry name" value="CH_dom_sf"/>
</dbReference>
<dbReference type="RefSeq" id="XP_025376334.1">
    <property type="nucleotide sequence ID" value="XM_025519281.1"/>
</dbReference>
<evidence type="ECO:0000256" key="5">
    <source>
        <dbReference type="ARBA" id="ARBA00073963"/>
    </source>
</evidence>
<dbReference type="InParanoid" id="A0A316YJ91"/>
<keyword evidence="2" id="KW-0677">Repeat</keyword>
<name>A0A316YJ91_9BASI</name>
<dbReference type="PANTHER" id="PTHR19961">
    <property type="entry name" value="FIMBRIN/PLASTIN"/>
    <property type="match status" value="1"/>
</dbReference>
<dbReference type="Gene3D" id="1.10.238.10">
    <property type="entry name" value="EF-hand"/>
    <property type="match status" value="1"/>
</dbReference>
<feature type="domain" description="EF-hand" evidence="7">
    <location>
        <begin position="51"/>
        <end position="86"/>
    </location>
</feature>
<keyword evidence="9" id="KW-1185">Reference proteome</keyword>
<sequence length="658" mass="73452">MEAIKLQRKYPQFSQEEMMGLIGKFRSIDIDDKGSVDRQSVMKAVQDSGDANYDQVRETLKEVNLDSSGRVELEDYVDLLAKLRAGRNASAGAVTKGKVTVKGSNASVQHTINEDERTEFTRHINSSLAGDAHIGSRLPIPTDTFQLFDECRDGLVLCKLINDAVPDTIDERVLNVGKGGKGPNAFQQTENNNIVITSAKAIGCSVVNVGAQDLIDGKEHLILGLVWQIIRRGLLSKIDLKNHPELYRLLDEGETLEEFLRLPPDQILLRWFNYHLKAANWPRRVHNFGKDVSDGENYTVLLNQLKPESCDRAPLQQTDLLQRAEMVLQRADAIGCRKYLTPGSMVAGNPKLNLAFVAHLFNTWPCLDALEEPPPMEIEDFDAEGEREARVFTLWLNSLDVDPGVYNLFEDLKDGTVILQAFDKVVPGCVAWRRVSKPKEGQELSRFKMVENTNYAVDLAKANQMHIVGIQGADIVDGTRTLTLGLVWQLMRLNISNTLRSLGKGGKGVTDQDMIAWANNVVKQNGKTSTMRSFKDPSIKNAVFFLDLLDGLRKGIVDYSLVTPGANEEECRMNAKLAISIARKLGALIFLVPEDIVELRQRLILTFVGSLSGLPRFFLHFFQTDQSPYPLDSGHASVKKADFGRGMLWNVTLEYRIG</sequence>
<evidence type="ECO:0000256" key="1">
    <source>
        <dbReference type="ARBA" id="ARBA00022723"/>
    </source>
</evidence>
<dbReference type="InterPro" id="IPR011992">
    <property type="entry name" value="EF-hand-dom_pair"/>
</dbReference>
<dbReference type="PANTHER" id="PTHR19961:SF18">
    <property type="entry name" value="FI19014P1"/>
    <property type="match status" value="1"/>
</dbReference>
<dbReference type="PROSITE" id="PS50222">
    <property type="entry name" value="EF_HAND_2"/>
    <property type="match status" value="1"/>
</dbReference>
<dbReference type="CDD" id="cd21303">
    <property type="entry name" value="CH_FIMB_rpt4"/>
    <property type="match status" value="1"/>
</dbReference>
<dbReference type="GeneID" id="37041197"/>
<dbReference type="EMBL" id="KZ819637">
    <property type="protein sequence ID" value="PWN89136.1"/>
    <property type="molecule type" value="Genomic_DNA"/>
</dbReference>
<dbReference type="STRING" id="215250.A0A316YJ91"/>
<dbReference type="FunCoup" id="A0A316YJ91">
    <property type="interactions" value="115"/>
</dbReference>
<gene>
    <name evidence="8" type="ORF">FA10DRAFT_242494</name>
</gene>
<feature type="domain" description="Calponin-homology (CH)" evidence="6">
    <location>
        <begin position="386"/>
        <end position="495"/>
    </location>
</feature>
<dbReference type="CDD" id="cd21300">
    <property type="entry name" value="CH_FIMB_rpt3"/>
    <property type="match status" value="1"/>
</dbReference>
<dbReference type="SMART" id="SM00033">
    <property type="entry name" value="CH"/>
    <property type="match status" value="4"/>
</dbReference>
<feature type="domain" description="Calponin-homology (CH)" evidence="6">
    <location>
        <begin position="114"/>
        <end position="234"/>
    </location>
</feature>
<dbReference type="Gene3D" id="1.10.418.10">
    <property type="entry name" value="Calponin-like domain"/>
    <property type="match status" value="4"/>
</dbReference>
<dbReference type="GO" id="GO:0030479">
    <property type="term" value="C:actin cortical patch"/>
    <property type="evidence" value="ECO:0007669"/>
    <property type="project" value="UniProtKB-ARBA"/>
</dbReference>
<dbReference type="GO" id="GO:0005884">
    <property type="term" value="C:actin filament"/>
    <property type="evidence" value="ECO:0007669"/>
    <property type="project" value="TreeGrafter"/>
</dbReference>
<feature type="domain" description="Calponin-homology (CH)" evidence="6">
    <location>
        <begin position="508"/>
        <end position="616"/>
    </location>
</feature>
<dbReference type="FunFam" id="1.10.418.10:FF:000016">
    <property type="entry name" value="Probable fimbrin"/>
    <property type="match status" value="1"/>
</dbReference>
<evidence type="ECO:0000256" key="3">
    <source>
        <dbReference type="ARBA" id="ARBA00022837"/>
    </source>
</evidence>
<dbReference type="GO" id="GO:0051015">
    <property type="term" value="F:actin filament binding"/>
    <property type="evidence" value="ECO:0007669"/>
    <property type="project" value="InterPro"/>
</dbReference>
<evidence type="ECO:0000256" key="4">
    <source>
        <dbReference type="ARBA" id="ARBA00023203"/>
    </source>
</evidence>
<evidence type="ECO:0000259" key="7">
    <source>
        <dbReference type="PROSITE" id="PS50222"/>
    </source>
</evidence>
<reference evidence="8 9" key="1">
    <citation type="journal article" date="2018" name="Mol. Biol. Evol.">
        <title>Broad Genomic Sampling Reveals a Smut Pathogenic Ancestry of the Fungal Clade Ustilaginomycotina.</title>
        <authorList>
            <person name="Kijpornyongpan T."/>
            <person name="Mondo S.J."/>
            <person name="Barry K."/>
            <person name="Sandor L."/>
            <person name="Lee J."/>
            <person name="Lipzen A."/>
            <person name="Pangilinan J."/>
            <person name="LaButti K."/>
            <person name="Hainaut M."/>
            <person name="Henrissat B."/>
            <person name="Grigoriev I.V."/>
            <person name="Spatafora J.W."/>
            <person name="Aime M.C."/>
        </authorList>
    </citation>
    <scope>NUCLEOTIDE SEQUENCE [LARGE SCALE GENOMIC DNA]</scope>
    <source>
        <strain evidence="8 9">MCA 4198</strain>
    </source>
</reference>
<dbReference type="Proteomes" id="UP000245768">
    <property type="component" value="Unassembled WGS sequence"/>
</dbReference>
<organism evidence="8 9">
    <name type="scientific">Acaromyces ingoldii</name>
    <dbReference type="NCBI Taxonomy" id="215250"/>
    <lineage>
        <taxon>Eukaryota</taxon>
        <taxon>Fungi</taxon>
        <taxon>Dikarya</taxon>
        <taxon>Basidiomycota</taxon>
        <taxon>Ustilaginomycotina</taxon>
        <taxon>Exobasidiomycetes</taxon>
        <taxon>Exobasidiales</taxon>
        <taxon>Cryptobasidiaceae</taxon>
        <taxon>Acaromyces</taxon>
    </lineage>
</organism>
<dbReference type="FunFam" id="1.10.418.10:FF:000010">
    <property type="entry name" value="Plastin-3 isoform 1"/>
    <property type="match status" value="1"/>
</dbReference>
<dbReference type="GO" id="GO:0110009">
    <property type="term" value="P:formin-nucleated actin cable organization"/>
    <property type="evidence" value="ECO:0007669"/>
    <property type="project" value="UniProtKB-ARBA"/>
</dbReference>
<accession>A0A316YJ91</accession>
<feature type="domain" description="Calponin-homology (CH)" evidence="6">
    <location>
        <begin position="262"/>
        <end position="365"/>
    </location>
</feature>
<dbReference type="PROSITE" id="PS50021">
    <property type="entry name" value="CH"/>
    <property type="match status" value="4"/>
</dbReference>
<dbReference type="InterPro" id="IPR039959">
    <property type="entry name" value="Fimbrin/Plastin"/>
</dbReference>
<dbReference type="Pfam" id="PF00307">
    <property type="entry name" value="CH"/>
    <property type="match status" value="4"/>
</dbReference>
<dbReference type="OrthoDB" id="431378at2759"/>
<evidence type="ECO:0000259" key="6">
    <source>
        <dbReference type="PROSITE" id="PS50021"/>
    </source>
</evidence>
<dbReference type="InterPro" id="IPR001715">
    <property type="entry name" value="CH_dom"/>
</dbReference>
<evidence type="ECO:0000313" key="8">
    <source>
        <dbReference type="EMBL" id="PWN89136.1"/>
    </source>
</evidence>
<dbReference type="SUPFAM" id="SSF47576">
    <property type="entry name" value="Calponin-homology domain, CH-domain"/>
    <property type="match status" value="1"/>
</dbReference>
<dbReference type="PROSITE" id="PS00019">
    <property type="entry name" value="ACTININ_1"/>
    <property type="match status" value="1"/>
</dbReference>
<dbReference type="GO" id="GO:0051639">
    <property type="term" value="P:actin filament network formation"/>
    <property type="evidence" value="ECO:0007669"/>
    <property type="project" value="TreeGrafter"/>
</dbReference>
<dbReference type="GO" id="GO:0005509">
    <property type="term" value="F:calcium ion binding"/>
    <property type="evidence" value="ECO:0007669"/>
    <property type="project" value="InterPro"/>
</dbReference>
<evidence type="ECO:0000256" key="2">
    <source>
        <dbReference type="ARBA" id="ARBA00022737"/>
    </source>
</evidence>
<keyword evidence="4" id="KW-0009">Actin-binding</keyword>
<dbReference type="AlphaFoldDB" id="A0A316YJ91"/>
<proteinExistence type="predicted"/>
<keyword evidence="1" id="KW-0479">Metal-binding</keyword>
<dbReference type="SUPFAM" id="SSF47473">
    <property type="entry name" value="EF-hand"/>
    <property type="match status" value="1"/>
</dbReference>
<dbReference type="FunFam" id="1.10.418.10:FF:000027">
    <property type="entry name" value="Probable fimbrin"/>
    <property type="match status" value="1"/>
</dbReference>
<evidence type="ECO:0000313" key="9">
    <source>
        <dbReference type="Proteomes" id="UP000245768"/>
    </source>
</evidence>
<protein>
    <recommendedName>
        <fullName evidence="5">Fimbrin</fullName>
    </recommendedName>
</protein>
<dbReference type="GO" id="GO:0032432">
    <property type="term" value="C:actin filament bundle"/>
    <property type="evidence" value="ECO:0007669"/>
    <property type="project" value="TreeGrafter"/>
</dbReference>
<dbReference type="InterPro" id="IPR002048">
    <property type="entry name" value="EF_hand_dom"/>
</dbReference>
<dbReference type="CDD" id="cd21294">
    <property type="entry name" value="CH_FIMB_rpt1"/>
    <property type="match status" value="1"/>
</dbReference>
<dbReference type="PROSITE" id="PS00020">
    <property type="entry name" value="ACTININ_2"/>
    <property type="match status" value="1"/>
</dbReference>
<dbReference type="GO" id="GO:0051017">
    <property type="term" value="P:actin filament bundle assembly"/>
    <property type="evidence" value="ECO:0007669"/>
    <property type="project" value="InterPro"/>
</dbReference>
<dbReference type="FunFam" id="1.10.418.10:FF:000042">
    <property type="entry name" value="Fimbrin, putative"/>
    <property type="match status" value="1"/>
</dbReference>
<dbReference type="InterPro" id="IPR001589">
    <property type="entry name" value="Actinin_actin-bd_CS"/>
</dbReference>